<reference evidence="1" key="2">
    <citation type="submission" date="2018-05" db="EMBL/GenBank/DDBJ databases">
        <title>OpunRS2 (Oryza punctata Reference Sequence Version 2).</title>
        <authorList>
            <person name="Zhang J."/>
            <person name="Kudrna D."/>
            <person name="Lee S."/>
            <person name="Talag J."/>
            <person name="Welchert J."/>
            <person name="Wing R.A."/>
        </authorList>
    </citation>
    <scope>NUCLEOTIDE SEQUENCE [LARGE SCALE GENOMIC DNA]</scope>
</reference>
<dbReference type="SUPFAM" id="SSF47616">
    <property type="entry name" value="GST C-terminal domain-like"/>
    <property type="match status" value="1"/>
</dbReference>
<reference evidence="1" key="1">
    <citation type="submission" date="2015-04" db="UniProtKB">
        <authorList>
            <consortium name="EnsemblPlants"/>
        </authorList>
    </citation>
    <scope>IDENTIFICATION</scope>
</reference>
<protein>
    <submittedName>
        <fullName evidence="1">Uncharacterized protein</fullName>
    </submittedName>
</protein>
<dbReference type="Gene3D" id="1.20.1050.10">
    <property type="match status" value="1"/>
</dbReference>
<dbReference type="AlphaFoldDB" id="A0A0E0MA06"/>
<dbReference type="InterPro" id="IPR036282">
    <property type="entry name" value="Glutathione-S-Trfase_C_sf"/>
</dbReference>
<accession>A0A0E0MA06</accession>
<evidence type="ECO:0000313" key="1">
    <source>
        <dbReference type="EnsemblPlants" id="OPUNC10G14880.1"/>
    </source>
</evidence>
<name>A0A0E0MA06_ORYPU</name>
<proteinExistence type="predicted"/>
<keyword evidence="2" id="KW-1185">Reference proteome</keyword>
<dbReference type="EnsemblPlants" id="OPUNC10G14880.1">
    <property type="protein sequence ID" value="OPUNC10G14880.1"/>
    <property type="gene ID" value="OPUNC10G14880"/>
</dbReference>
<evidence type="ECO:0000313" key="2">
    <source>
        <dbReference type="Proteomes" id="UP000026962"/>
    </source>
</evidence>
<organism evidence="1">
    <name type="scientific">Oryza punctata</name>
    <name type="common">Red rice</name>
    <dbReference type="NCBI Taxonomy" id="4537"/>
    <lineage>
        <taxon>Eukaryota</taxon>
        <taxon>Viridiplantae</taxon>
        <taxon>Streptophyta</taxon>
        <taxon>Embryophyta</taxon>
        <taxon>Tracheophyta</taxon>
        <taxon>Spermatophyta</taxon>
        <taxon>Magnoliopsida</taxon>
        <taxon>Liliopsida</taxon>
        <taxon>Poales</taxon>
        <taxon>Poaceae</taxon>
        <taxon>BOP clade</taxon>
        <taxon>Oryzoideae</taxon>
        <taxon>Oryzeae</taxon>
        <taxon>Oryzinae</taxon>
        <taxon>Oryza</taxon>
    </lineage>
</organism>
<sequence length="151" mass="17140">MVIARYLDEAFPGAGAALLPSNPPRPRRRSLLGLLHRRQGSYDHRALVRLNINSLTQFIFSLTILVLIDRCVYYYVYIDVALGGFIHECTRWRCCSFDAAKTPLLAVWLERVGELEAYKAVMPDAGMMIEFKKKQALAPPPPPPPQKLETR</sequence>
<dbReference type="Proteomes" id="UP000026962">
    <property type="component" value="Chromosome 10"/>
</dbReference>
<dbReference type="HOGENOM" id="CLU_1734436_0_0_1"/>
<dbReference type="Gramene" id="OPUNC10G14880.1">
    <property type="protein sequence ID" value="OPUNC10G14880.1"/>
    <property type="gene ID" value="OPUNC10G14880"/>
</dbReference>